<comment type="caution">
    <text evidence="1">The sequence shown here is derived from an EMBL/GenBank/DDBJ whole genome shotgun (WGS) entry which is preliminary data.</text>
</comment>
<sequence length="680" mass="78055">MAELRHRQVSKKKSTLAVAPAKSEKLPVDASVPDNLLQEKKTSDQYRLALIIVTALAFFTRFYLLNYPNEVVLSATLGSLTVPLVFITMQQSGYSIPACVIASSLVLFDNAHVAETRLILLDATLIFSVALSFYCYVRFSKERNSPFSYNWWKWLLSTGVALSCVISTKYVGTFTFATVGTAVLVDLWNLLDFKAGLTLKQFARHFVARAFSLIILPFMIFLFWFYVHFAILTNSGPGDNFMSPEFQETLGENILAKEARQINYYDTVTLKHKDTGILLHSHDARYPLRYDDGRISSQGQQVTGYSHRDSNNEWQILPVTDFPEDLREGQSVPAGSTIRLRHVVTNTYLLTHDVASPYFPTNQEFTTVDPELANGEKFNYTLFDLRMVSNKDGPLRTKMGVFKLIHVPTKVAMWTHTKKLPEWGFGQYEINGNKNVNEGSNNWYFDEITDLTDPERLKHVPKERKTLPFLKKYLELQSSMFAQNNALTKDHPYASQPLSWPFLVRGVSFWTKDTDRTQIYFTGNFIGWWLEISFIAVYLGVLLADQLSRRRNIHALENSARNKLYNSLGFFFIGWATHYFPFFLMGRQKFLHHYLPAHLAAAYLTGGLFDFIFGEMDIAEKRKKLSQNKNWTYVIATVVVLTLLIACFLYFGPLTYGWPGLTVEQIRSRQLMDIELHFSK</sequence>
<gene>
    <name evidence="1" type="ORF">D0Z00_001945</name>
</gene>
<organism evidence="1 2">
    <name type="scientific">Geotrichum galactomycetum</name>
    <dbReference type="NCBI Taxonomy" id="27317"/>
    <lineage>
        <taxon>Eukaryota</taxon>
        <taxon>Fungi</taxon>
        <taxon>Dikarya</taxon>
        <taxon>Ascomycota</taxon>
        <taxon>Saccharomycotina</taxon>
        <taxon>Dipodascomycetes</taxon>
        <taxon>Dipodascales</taxon>
        <taxon>Dipodascaceae</taxon>
        <taxon>Geotrichum</taxon>
    </lineage>
</organism>
<evidence type="ECO:0000313" key="1">
    <source>
        <dbReference type="EMBL" id="KAF5098692.1"/>
    </source>
</evidence>
<dbReference type="EMBL" id="QVQA01000043">
    <property type="protein sequence ID" value="KAF5098692.1"/>
    <property type="molecule type" value="Genomic_DNA"/>
</dbReference>
<keyword evidence="2" id="KW-1185">Reference proteome</keyword>
<accession>A0ACB6V5N3</accession>
<name>A0ACB6V5N3_9ASCO</name>
<reference evidence="1 2" key="1">
    <citation type="journal article" date="2020" name="Front. Microbiol.">
        <title>Phenotypic and Genetic Characterization of the Cheese Ripening Yeast Geotrichum candidum.</title>
        <authorList>
            <person name="Perkins V."/>
            <person name="Vignola S."/>
            <person name="Lessard M.H."/>
            <person name="Plante P.L."/>
            <person name="Corbeil J."/>
            <person name="Dugat-Bony E."/>
            <person name="Frenette M."/>
            <person name="Labrie S."/>
        </authorList>
    </citation>
    <scope>NUCLEOTIDE SEQUENCE [LARGE SCALE GENOMIC DNA]</scope>
    <source>
        <strain evidence="1 2">LMA-1147</strain>
    </source>
</reference>
<dbReference type="Proteomes" id="UP000744676">
    <property type="component" value="Unassembled WGS sequence"/>
</dbReference>
<proteinExistence type="predicted"/>
<protein>
    <submittedName>
        <fullName evidence="1">Uncharacterized protein</fullName>
    </submittedName>
</protein>
<evidence type="ECO:0000313" key="2">
    <source>
        <dbReference type="Proteomes" id="UP000744676"/>
    </source>
</evidence>